<feature type="signal peptide" evidence="1">
    <location>
        <begin position="1"/>
        <end position="24"/>
    </location>
</feature>
<dbReference type="CDD" id="cd09604">
    <property type="entry name" value="M1_APN_like"/>
    <property type="match status" value="1"/>
</dbReference>
<comment type="caution">
    <text evidence="3">The sequence shown here is derived from an EMBL/GenBank/DDBJ whole genome shotgun (WGS) entry which is preliminary data.</text>
</comment>
<dbReference type="AlphaFoldDB" id="A0A841GWN4"/>
<organism evidence="3 4">
    <name type="scientific">Longimicrobium terrae</name>
    <dbReference type="NCBI Taxonomy" id="1639882"/>
    <lineage>
        <taxon>Bacteria</taxon>
        <taxon>Pseudomonadati</taxon>
        <taxon>Gemmatimonadota</taxon>
        <taxon>Longimicrobiia</taxon>
        <taxon>Longimicrobiales</taxon>
        <taxon>Longimicrobiaceae</taxon>
        <taxon>Longimicrobium</taxon>
    </lineage>
</organism>
<dbReference type="Proteomes" id="UP000582837">
    <property type="component" value="Unassembled WGS sequence"/>
</dbReference>
<reference evidence="3 4" key="1">
    <citation type="submission" date="2020-08" db="EMBL/GenBank/DDBJ databases">
        <title>Genomic Encyclopedia of Type Strains, Phase IV (KMG-IV): sequencing the most valuable type-strain genomes for metagenomic binning, comparative biology and taxonomic classification.</title>
        <authorList>
            <person name="Goeker M."/>
        </authorList>
    </citation>
    <scope>NUCLEOTIDE SEQUENCE [LARGE SCALE GENOMIC DNA]</scope>
    <source>
        <strain evidence="3 4">DSM 29007</strain>
    </source>
</reference>
<dbReference type="EMBL" id="JACHIA010000001">
    <property type="protein sequence ID" value="MBB6068766.1"/>
    <property type="molecule type" value="Genomic_DNA"/>
</dbReference>
<evidence type="ECO:0000259" key="2">
    <source>
        <dbReference type="Pfam" id="PF01433"/>
    </source>
</evidence>
<dbReference type="GO" id="GO:0008270">
    <property type="term" value="F:zinc ion binding"/>
    <property type="evidence" value="ECO:0007669"/>
    <property type="project" value="InterPro"/>
</dbReference>
<evidence type="ECO:0000256" key="1">
    <source>
        <dbReference type="SAM" id="SignalP"/>
    </source>
</evidence>
<dbReference type="InterPro" id="IPR014782">
    <property type="entry name" value="Peptidase_M1_dom"/>
</dbReference>
<dbReference type="PROSITE" id="PS51318">
    <property type="entry name" value="TAT"/>
    <property type="match status" value="1"/>
</dbReference>
<keyword evidence="4" id="KW-1185">Reference proteome</keyword>
<evidence type="ECO:0000313" key="4">
    <source>
        <dbReference type="Proteomes" id="UP000582837"/>
    </source>
</evidence>
<protein>
    <recommendedName>
        <fullName evidence="2">Peptidase M1 membrane alanine aminopeptidase domain-containing protein</fullName>
    </recommendedName>
</protein>
<accession>A0A841GWN4</accession>
<gene>
    <name evidence="3" type="ORF">HNQ61_000377</name>
</gene>
<sequence>MKMRRLFNPAAAALLALAAVPVSGAPAAAQQQLYMPRSIRQAFNEGTRSPDGRPGAKYWQNRGRYDITITATPPNRTVRGTQTITYVNNSPDTLPALVFKLFMNIHRPGAPRNGGASEAYLTDGVTIDRFAVNGAHTPWQNNPGYFTWQPVRLATPLMPHDSVRLSFDWHYDVAREAGREGMLDDSTWFLAYFYPRVAVYDDANGWDTMDFTDQQEFYSDFNDYDVTIRVPANYVVWGTGTLLNPETVLQPEALRRYRTSLTSDSVIHVATPQDLAARRVTLQKTNDWHFRARDIPDMAFGLSDKYNWDAASVVVDDAARRRASVQAAYHDSAQDFHHMVRFGQHALGWFSRNWPGVPYPYEKSTIFLGTADMEYPMMVNDNTTPDTTFSRFVAEHEIAHTYMPFYMGINETRYGFMDEGWATTFEYLVGIADMGPQRAADFFRRFRVNGWINNPSPEQDLPIITPQDVLTGRAYGNNAYGKPALGYLAMKDMLGDDMFRRALHEFMDRWHGKHPLPWDQFNTFNNVAGRDLNWFWNAWFFTPSYIDLGVASVTPASGGYTVVLNNIGGMPAPVDLVLRYADGTTETRHQTPAIWQANVRQATVTLPTTKPLQSIDLQGGIWMDANRADNTWTAR</sequence>
<evidence type="ECO:0000313" key="3">
    <source>
        <dbReference type="EMBL" id="MBB6068766.1"/>
    </source>
</evidence>
<dbReference type="InterPro" id="IPR027268">
    <property type="entry name" value="Peptidase_M4/M1_CTD_sf"/>
</dbReference>
<dbReference type="GO" id="GO:0008237">
    <property type="term" value="F:metallopeptidase activity"/>
    <property type="evidence" value="ECO:0007669"/>
    <property type="project" value="InterPro"/>
</dbReference>
<keyword evidence="1" id="KW-0732">Signal</keyword>
<proteinExistence type="predicted"/>
<dbReference type="Gene3D" id="1.10.390.10">
    <property type="entry name" value="Neutral Protease Domain 2"/>
    <property type="match status" value="1"/>
</dbReference>
<feature type="chain" id="PRO_5032684672" description="Peptidase M1 membrane alanine aminopeptidase domain-containing protein" evidence="1">
    <location>
        <begin position="25"/>
        <end position="635"/>
    </location>
</feature>
<feature type="domain" description="Peptidase M1 membrane alanine aminopeptidase" evidence="2">
    <location>
        <begin position="391"/>
        <end position="539"/>
    </location>
</feature>
<dbReference type="SUPFAM" id="SSF55486">
    <property type="entry name" value="Metalloproteases ('zincins'), catalytic domain"/>
    <property type="match status" value="1"/>
</dbReference>
<name>A0A841GWN4_9BACT</name>
<dbReference type="InterPro" id="IPR006311">
    <property type="entry name" value="TAT_signal"/>
</dbReference>
<dbReference type="Pfam" id="PF01433">
    <property type="entry name" value="Peptidase_M1"/>
    <property type="match status" value="1"/>
</dbReference>